<proteinExistence type="predicted"/>
<name>A0AAV5G0D1_ELECO</name>
<feature type="compositionally biased region" description="Low complexity" evidence="1">
    <location>
        <begin position="88"/>
        <end position="103"/>
    </location>
</feature>
<dbReference type="EMBL" id="BQKI01000323">
    <property type="protein sequence ID" value="GJN41399.1"/>
    <property type="molecule type" value="Genomic_DNA"/>
</dbReference>
<accession>A0AAV5G0D1</accession>
<dbReference type="Proteomes" id="UP001054889">
    <property type="component" value="Unassembled WGS sequence"/>
</dbReference>
<feature type="region of interest" description="Disordered" evidence="1">
    <location>
        <begin position="76"/>
        <end position="109"/>
    </location>
</feature>
<reference evidence="2" key="2">
    <citation type="submission" date="2021-12" db="EMBL/GenBank/DDBJ databases">
        <title>Resequencing data analysis of finger millet.</title>
        <authorList>
            <person name="Hatakeyama M."/>
            <person name="Aluri S."/>
            <person name="Balachadran M.T."/>
            <person name="Sivarajan S.R."/>
            <person name="Poveda L."/>
            <person name="Shimizu-Inatsugi R."/>
            <person name="Schlapbach R."/>
            <person name="Sreeman S.M."/>
            <person name="Shimizu K.K."/>
        </authorList>
    </citation>
    <scope>NUCLEOTIDE SEQUENCE</scope>
</reference>
<evidence type="ECO:0000313" key="2">
    <source>
        <dbReference type="EMBL" id="GJN41399.1"/>
    </source>
</evidence>
<sequence length="128" mass="13667">MRAAMASCMLSSKVATVLRNIRWAHIRYGGDDEHHPDPPLIAGLKSLRRCAAASGQHWRDDVEPLLYLRPFLATLSAPTRPGPPSPALRSLRCTRSSPSTSSRPAPPKGAVIDAVTDAASSFEQAGAP</sequence>
<organism evidence="2 3">
    <name type="scientific">Eleusine coracana subsp. coracana</name>
    <dbReference type="NCBI Taxonomy" id="191504"/>
    <lineage>
        <taxon>Eukaryota</taxon>
        <taxon>Viridiplantae</taxon>
        <taxon>Streptophyta</taxon>
        <taxon>Embryophyta</taxon>
        <taxon>Tracheophyta</taxon>
        <taxon>Spermatophyta</taxon>
        <taxon>Magnoliopsida</taxon>
        <taxon>Liliopsida</taxon>
        <taxon>Poales</taxon>
        <taxon>Poaceae</taxon>
        <taxon>PACMAD clade</taxon>
        <taxon>Chloridoideae</taxon>
        <taxon>Cynodonteae</taxon>
        <taxon>Eleusininae</taxon>
        <taxon>Eleusine</taxon>
    </lineage>
</organism>
<gene>
    <name evidence="2" type="primary">gn00770</name>
    <name evidence="2" type="ORF">PR202_gn00770</name>
</gene>
<keyword evidence="3" id="KW-1185">Reference proteome</keyword>
<reference evidence="2" key="1">
    <citation type="journal article" date="2018" name="DNA Res.">
        <title>Multiple hybrid de novo genome assembly of finger millet, an orphan allotetraploid crop.</title>
        <authorList>
            <person name="Hatakeyama M."/>
            <person name="Aluri S."/>
            <person name="Balachadran M.T."/>
            <person name="Sivarajan S.R."/>
            <person name="Patrignani A."/>
            <person name="Gruter S."/>
            <person name="Poveda L."/>
            <person name="Shimizu-Inatsugi R."/>
            <person name="Baeten J."/>
            <person name="Francoijs K.J."/>
            <person name="Nataraja K.N."/>
            <person name="Reddy Y.A.N."/>
            <person name="Phadnis S."/>
            <person name="Ravikumar R.L."/>
            <person name="Schlapbach R."/>
            <person name="Sreeman S.M."/>
            <person name="Shimizu K.K."/>
        </authorList>
    </citation>
    <scope>NUCLEOTIDE SEQUENCE</scope>
</reference>
<evidence type="ECO:0000313" key="3">
    <source>
        <dbReference type="Proteomes" id="UP001054889"/>
    </source>
</evidence>
<protein>
    <submittedName>
        <fullName evidence="2">Uncharacterized protein</fullName>
    </submittedName>
</protein>
<dbReference type="AlphaFoldDB" id="A0AAV5G0D1"/>
<comment type="caution">
    <text evidence="2">The sequence shown here is derived from an EMBL/GenBank/DDBJ whole genome shotgun (WGS) entry which is preliminary data.</text>
</comment>
<evidence type="ECO:0000256" key="1">
    <source>
        <dbReference type="SAM" id="MobiDB-lite"/>
    </source>
</evidence>